<evidence type="ECO:0000313" key="4">
    <source>
        <dbReference type="EMBL" id="KAF2481103.1"/>
    </source>
</evidence>
<dbReference type="GO" id="GO:0003735">
    <property type="term" value="F:structural constituent of ribosome"/>
    <property type="evidence" value="ECO:0007669"/>
    <property type="project" value="TreeGrafter"/>
</dbReference>
<evidence type="ECO:0000256" key="1">
    <source>
        <dbReference type="ARBA" id="ARBA00008563"/>
    </source>
</evidence>
<name>A0A6A6PNU1_9PEZI</name>
<proteinExistence type="inferred from homology"/>
<dbReference type="EMBL" id="MU001638">
    <property type="protein sequence ID" value="KAF2481103.1"/>
    <property type="molecule type" value="Genomic_DNA"/>
</dbReference>
<dbReference type="OrthoDB" id="5994at2759"/>
<gene>
    <name evidence="4" type="ORF">BDY17DRAFT_300705</name>
</gene>
<keyword evidence="5" id="KW-1185">Reference proteome</keyword>
<dbReference type="GeneID" id="54475111"/>
<dbReference type="GO" id="GO:0005762">
    <property type="term" value="C:mitochondrial large ribosomal subunit"/>
    <property type="evidence" value="ECO:0007669"/>
    <property type="project" value="TreeGrafter"/>
</dbReference>
<feature type="compositionally biased region" description="Polar residues" evidence="3">
    <location>
        <begin position="82"/>
        <end position="97"/>
    </location>
</feature>
<accession>A0A6A6PNU1</accession>
<dbReference type="PANTHER" id="PTHR21349:SF0">
    <property type="entry name" value="LARGE RIBOSOMAL SUBUNIT PROTEIN BL21M"/>
    <property type="match status" value="1"/>
</dbReference>
<dbReference type="AlphaFoldDB" id="A0A6A6PNU1"/>
<evidence type="ECO:0000256" key="2">
    <source>
        <dbReference type="ARBA" id="ARBA00044129"/>
    </source>
</evidence>
<dbReference type="RefSeq" id="XP_033587673.1">
    <property type="nucleotide sequence ID" value="XM_033734109.1"/>
</dbReference>
<sequence length="309" mass="34440">MFSSIFDDQILALPCRPAVKMLSRSLKRALLDSRWPVPPTFLLPWAANLTTVSHSMDTNAVPLPTAASQHSSDAQRSELRPSSRQTPRSNAAETMQFSPPTPPPTSSAAKPLDLSPSLREMLPLLKAQAPHYITVHIHGKPYLLTQGDTLRLPFLMHGVEPGDVLRLNRAINIGSRDYTLKAAAAAPPLKSPTTDTRNIREPWATQSEIMPLPPLPAEPEQTLGSATVQHAPHFIPHIAKGKHSYIDDRLFECRATVMAVESEPLRIKEKTKRRQRRVKKVKSKHRFTILRVKELKVRGVEELEGAEES</sequence>
<organism evidence="4 5">
    <name type="scientific">Neohortaea acidophila</name>
    <dbReference type="NCBI Taxonomy" id="245834"/>
    <lineage>
        <taxon>Eukaryota</taxon>
        <taxon>Fungi</taxon>
        <taxon>Dikarya</taxon>
        <taxon>Ascomycota</taxon>
        <taxon>Pezizomycotina</taxon>
        <taxon>Dothideomycetes</taxon>
        <taxon>Dothideomycetidae</taxon>
        <taxon>Mycosphaerellales</taxon>
        <taxon>Teratosphaeriaceae</taxon>
        <taxon>Neohortaea</taxon>
    </lineage>
</organism>
<evidence type="ECO:0000256" key="3">
    <source>
        <dbReference type="SAM" id="MobiDB-lite"/>
    </source>
</evidence>
<dbReference type="Proteomes" id="UP000799767">
    <property type="component" value="Unassembled WGS sequence"/>
</dbReference>
<feature type="region of interest" description="Disordered" evidence="3">
    <location>
        <begin position="60"/>
        <end position="112"/>
    </location>
</feature>
<evidence type="ECO:0000313" key="5">
    <source>
        <dbReference type="Proteomes" id="UP000799767"/>
    </source>
</evidence>
<reference evidence="4" key="1">
    <citation type="journal article" date="2020" name="Stud. Mycol.">
        <title>101 Dothideomycetes genomes: a test case for predicting lifestyles and emergence of pathogens.</title>
        <authorList>
            <person name="Haridas S."/>
            <person name="Albert R."/>
            <person name="Binder M."/>
            <person name="Bloem J."/>
            <person name="Labutti K."/>
            <person name="Salamov A."/>
            <person name="Andreopoulos B."/>
            <person name="Baker S."/>
            <person name="Barry K."/>
            <person name="Bills G."/>
            <person name="Bluhm B."/>
            <person name="Cannon C."/>
            <person name="Castanera R."/>
            <person name="Culley D."/>
            <person name="Daum C."/>
            <person name="Ezra D."/>
            <person name="Gonzalez J."/>
            <person name="Henrissat B."/>
            <person name="Kuo A."/>
            <person name="Liang C."/>
            <person name="Lipzen A."/>
            <person name="Lutzoni F."/>
            <person name="Magnuson J."/>
            <person name="Mondo S."/>
            <person name="Nolan M."/>
            <person name="Ohm R."/>
            <person name="Pangilinan J."/>
            <person name="Park H.-J."/>
            <person name="Ramirez L."/>
            <person name="Alfaro M."/>
            <person name="Sun H."/>
            <person name="Tritt A."/>
            <person name="Yoshinaga Y."/>
            <person name="Zwiers L.-H."/>
            <person name="Turgeon B."/>
            <person name="Goodwin S."/>
            <person name="Spatafora J."/>
            <person name="Crous P."/>
            <person name="Grigoriev I."/>
        </authorList>
    </citation>
    <scope>NUCLEOTIDE SEQUENCE</scope>
    <source>
        <strain evidence="4">CBS 113389</strain>
    </source>
</reference>
<dbReference type="InterPro" id="IPR036164">
    <property type="entry name" value="bL21-like_sf"/>
</dbReference>
<protein>
    <recommendedName>
        <fullName evidence="2">Large ribosomal subunit protein bL21m</fullName>
    </recommendedName>
</protein>
<dbReference type="PANTHER" id="PTHR21349">
    <property type="entry name" value="50S RIBOSOMAL PROTEIN L21"/>
    <property type="match status" value="1"/>
</dbReference>
<dbReference type="InterPro" id="IPR028909">
    <property type="entry name" value="bL21-like"/>
</dbReference>
<comment type="similarity">
    <text evidence="1">Belongs to the bacterial ribosomal protein bL21 family.</text>
</comment>
<dbReference type="SUPFAM" id="SSF141091">
    <property type="entry name" value="L21p-like"/>
    <property type="match status" value="2"/>
</dbReference>